<keyword evidence="2" id="KW-0472">Membrane</keyword>
<feature type="compositionally biased region" description="Polar residues" evidence="1">
    <location>
        <begin position="173"/>
        <end position="183"/>
    </location>
</feature>
<feature type="transmembrane region" description="Helical" evidence="2">
    <location>
        <begin position="114"/>
        <end position="138"/>
    </location>
</feature>
<evidence type="ECO:0000256" key="1">
    <source>
        <dbReference type="SAM" id="MobiDB-lite"/>
    </source>
</evidence>
<evidence type="ECO:0000313" key="3">
    <source>
        <dbReference type="EMBL" id="KAF2493320.1"/>
    </source>
</evidence>
<keyword evidence="2" id="KW-0812">Transmembrane</keyword>
<reference evidence="3" key="1">
    <citation type="journal article" date="2020" name="Stud. Mycol.">
        <title>101 Dothideomycetes genomes: a test case for predicting lifestyles and emergence of pathogens.</title>
        <authorList>
            <person name="Haridas S."/>
            <person name="Albert R."/>
            <person name="Binder M."/>
            <person name="Bloem J."/>
            <person name="Labutti K."/>
            <person name="Salamov A."/>
            <person name="Andreopoulos B."/>
            <person name="Baker S."/>
            <person name="Barry K."/>
            <person name="Bills G."/>
            <person name="Bluhm B."/>
            <person name="Cannon C."/>
            <person name="Castanera R."/>
            <person name="Culley D."/>
            <person name="Daum C."/>
            <person name="Ezra D."/>
            <person name="Gonzalez J."/>
            <person name="Henrissat B."/>
            <person name="Kuo A."/>
            <person name="Liang C."/>
            <person name="Lipzen A."/>
            <person name="Lutzoni F."/>
            <person name="Magnuson J."/>
            <person name="Mondo S."/>
            <person name="Nolan M."/>
            <person name="Ohm R."/>
            <person name="Pangilinan J."/>
            <person name="Park H.-J."/>
            <person name="Ramirez L."/>
            <person name="Alfaro M."/>
            <person name="Sun H."/>
            <person name="Tritt A."/>
            <person name="Yoshinaga Y."/>
            <person name="Zwiers L.-H."/>
            <person name="Turgeon B."/>
            <person name="Goodwin S."/>
            <person name="Spatafora J."/>
            <person name="Crous P."/>
            <person name="Grigoriev I."/>
        </authorList>
    </citation>
    <scope>NUCLEOTIDE SEQUENCE</scope>
    <source>
        <strain evidence="3">CBS 269.34</strain>
    </source>
</reference>
<evidence type="ECO:0008006" key="5">
    <source>
        <dbReference type="Google" id="ProtNLM"/>
    </source>
</evidence>
<feature type="compositionally biased region" description="Pro residues" evidence="1">
    <location>
        <begin position="244"/>
        <end position="254"/>
    </location>
</feature>
<gene>
    <name evidence="3" type="ORF">BU16DRAFT_541019</name>
</gene>
<evidence type="ECO:0000313" key="4">
    <source>
        <dbReference type="Proteomes" id="UP000799750"/>
    </source>
</evidence>
<feature type="transmembrane region" description="Helical" evidence="2">
    <location>
        <begin position="48"/>
        <end position="72"/>
    </location>
</feature>
<keyword evidence="4" id="KW-1185">Reference proteome</keyword>
<feature type="compositionally biased region" description="Low complexity" evidence="1">
    <location>
        <begin position="225"/>
        <end position="235"/>
    </location>
</feature>
<proteinExistence type="predicted"/>
<feature type="region of interest" description="Disordered" evidence="1">
    <location>
        <begin position="173"/>
        <end position="254"/>
    </location>
</feature>
<dbReference type="OrthoDB" id="5211263at2759"/>
<evidence type="ECO:0000256" key="2">
    <source>
        <dbReference type="SAM" id="Phobius"/>
    </source>
</evidence>
<protein>
    <recommendedName>
        <fullName evidence="5">MARVEL domain-containing protein</fullName>
    </recommendedName>
</protein>
<feature type="transmembrane region" description="Helical" evidence="2">
    <location>
        <begin position="84"/>
        <end position="108"/>
    </location>
</feature>
<sequence length="254" mass="27985">MAPAQTTSWKKTVLIPFWAVRIFLMTFIIGAYAWALAVIRSRHDIENVSLGVMILFMLLLVICLLLDILAIVMFGRNTLKPGVFLLFNVIQTTFWTVILVLDIVALARPGVNRVGILGSAIVFLSFLGLLIYALVIFVRDRKNRKRGHGESTTANPASVPLVQAQPQQYGYTQPLQYNPTTVPEPSRYHHPEPEMMPAPQYKSSYPTTAVELPVGSGESAEYYSGAPARAAHGPPAVNPFSDPQAPPPAKNPFE</sequence>
<feature type="transmembrane region" description="Helical" evidence="2">
    <location>
        <begin position="12"/>
        <end position="36"/>
    </location>
</feature>
<name>A0A6A6QMU6_9PEZI</name>
<dbReference type="EMBL" id="MU004192">
    <property type="protein sequence ID" value="KAF2493320.1"/>
    <property type="molecule type" value="Genomic_DNA"/>
</dbReference>
<keyword evidence="2" id="KW-1133">Transmembrane helix</keyword>
<organism evidence="3 4">
    <name type="scientific">Lophium mytilinum</name>
    <dbReference type="NCBI Taxonomy" id="390894"/>
    <lineage>
        <taxon>Eukaryota</taxon>
        <taxon>Fungi</taxon>
        <taxon>Dikarya</taxon>
        <taxon>Ascomycota</taxon>
        <taxon>Pezizomycotina</taxon>
        <taxon>Dothideomycetes</taxon>
        <taxon>Pleosporomycetidae</taxon>
        <taxon>Mytilinidiales</taxon>
        <taxon>Mytilinidiaceae</taxon>
        <taxon>Lophium</taxon>
    </lineage>
</organism>
<dbReference type="Proteomes" id="UP000799750">
    <property type="component" value="Unassembled WGS sequence"/>
</dbReference>
<dbReference type="AlphaFoldDB" id="A0A6A6QMU6"/>
<accession>A0A6A6QMU6</accession>